<feature type="compositionally biased region" description="Polar residues" evidence="11">
    <location>
        <begin position="893"/>
        <end position="902"/>
    </location>
</feature>
<feature type="compositionally biased region" description="Low complexity" evidence="11">
    <location>
        <begin position="861"/>
        <end position="880"/>
    </location>
</feature>
<name>A0A317T1H7_9PEZI</name>
<proteinExistence type="inferred from homology"/>
<feature type="transmembrane region" description="Helical" evidence="12">
    <location>
        <begin position="536"/>
        <end position="554"/>
    </location>
</feature>
<keyword evidence="3" id="KW-0813">Transport</keyword>
<keyword evidence="3" id="KW-0109">Calcium transport</keyword>
<feature type="transmembrane region" description="Helical" evidence="12">
    <location>
        <begin position="280"/>
        <end position="298"/>
    </location>
</feature>
<dbReference type="InterPro" id="IPR023408">
    <property type="entry name" value="MscS_beta-dom_sf"/>
</dbReference>
<dbReference type="Proteomes" id="UP000246991">
    <property type="component" value="Unassembled WGS sequence"/>
</dbReference>
<feature type="transmembrane region" description="Helical" evidence="12">
    <location>
        <begin position="204"/>
        <end position="229"/>
    </location>
</feature>
<evidence type="ECO:0000256" key="7">
    <source>
        <dbReference type="ARBA" id="ARBA00022989"/>
    </source>
</evidence>
<keyword evidence="9" id="KW-0407">Ion channel</keyword>
<keyword evidence="7 12" id="KW-1133">Transmembrane helix</keyword>
<feature type="region of interest" description="Disordered" evidence="11">
    <location>
        <begin position="1"/>
        <end position="73"/>
    </location>
</feature>
<evidence type="ECO:0000313" key="15">
    <source>
        <dbReference type="Proteomes" id="UP000246991"/>
    </source>
</evidence>
<reference evidence="14 15" key="1">
    <citation type="submission" date="2018-03" db="EMBL/GenBank/DDBJ databases">
        <title>Genomes of Pezizomycetes fungi and the evolution of truffles.</title>
        <authorList>
            <person name="Murat C."/>
            <person name="Payen T."/>
            <person name="Noel B."/>
            <person name="Kuo A."/>
            <person name="Martin F.M."/>
        </authorList>
    </citation>
    <scope>NUCLEOTIDE SEQUENCE [LARGE SCALE GENOMIC DNA]</scope>
    <source>
        <strain evidence="14">091103-1</strain>
    </source>
</reference>
<evidence type="ECO:0000256" key="11">
    <source>
        <dbReference type="SAM" id="MobiDB-lite"/>
    </source>
</evidence>
<dbReference type="InterPro" id="IPR010920">
    <property type="entry name" value="LSM_dom_sf"/>
</dbReference>
<dbReference type="GO" id="GO:0005262">
    <property type="term" value="F:calcium channel activity"/>
    <property type="evidence" value="ECO:0007669"/>
    <property type="project" value="UniProtKB-KW"/>
</dbReference>
<feature type="compositionally biased region" description="Basic and acidic residues" evidence="11">
    <location>
        <begin position="828"/>
        <end position="845"/>
    </location>
</feature>
<organism evidence="14 15">
    <name type="scientific">Tuber magnatum</name>
    <name type="common">white Piedmont truffle</name>
    <dbReference type="NCBI Taxonomy" id="42249"/>
    <lineage>
        <taxon>Eukaryota</taxon>
        <taxon>Fungi</taxon>
        <taxon>Dikarya</taxon>
        <taxon>Ascomycota</taxon>
        <taxon>Pezizomycotina</taxon>
        <taxon>Pezizomycetes</taxon>
        <taxon>Pezizales</taxon>
        <taxon>Tuberaceae</taxon>
        <taxon>Tuber</taxon>
    </lineage>
</organism>
<comment type="similarity">
    <text evidence="2">Belongs to the MscS (TC 1.A.23) family.</text>
</comment>
<comment type="catalytic activity">
    <reaction evidence="10">
        <text>Ca(2+)(in) = Ca(2+)(out)</text>
        <dbReference type="Rhea" id="RHEA:29671"/>
        <dbReference type="ChEBI" id="CHEBI:29108"/>
    </reaction>
</comment>
<keyword evidence="3" id="KW-0406">Ion transport</keyword>
<dbReference type="SUPFAM" id="SSF47473">
    <property type="entry name" value="EF-hand"/>
    <property type="match status" value="1"/>
</dbReference>
<gene>
    <name evidence="14" type="ORF">C7212DRAFT_272790</name>
</gene>
<dbReference type="Pfam" id="PF00924">
    <property type="entry name" value="MS_channel_2nd"/>
    <property type="match status" value="1"/>
</dbReference>
<dbReference type="Gene3D" id="1.10.238.10">
    <property type="entry name" value="EF-hand"/>
    <property type="match status" value="1"/>
</dbReference>
<dbReference type="InterPro" id="IPR006685">
    <property type="entry name" value="MscS_channel_2nd"/>
</dbReference>
<feature type="transmembrane region" description="Helical" evidence="12">
    <location>
        <begin position="496"/>
        <end position="516"/>
    </location>
</feature>
<feature type="region of interest" description="Disordered" evidence="11">
    <location>
        <begin position="740"/>
        <end position="811"/>
    </location>
</feature>
<keyword evidence="5 12" id="KW-0812">Transmembrane</keyword>
<feature type="region of interest" description="Disordered" evidence="11">
    <location>
        <begin position="823"/>
        <end position="911"/>
    </location>
</feature>
<evidence type="ECO:0000256" key="1">
    <source>
        <dbReference type="ARBA" id="ARBA00004370"/>
    </source>
</evidence>
<dbReference type="EMBL" id="PYWC01000009">
    <property type="protein sequence ID" value="PWW79266.1"/>
    <property type="molecule type" value="Genomic_DNA"/>
</dbReference>
<dbReference type="InterPro" id="IPR058650">
    <property type="entry name" value="Msy1/2-like"/>
</dbReference>
<feature type="transmembrane region" description="Helical" evidence="12">
    <location>
        <begin position="162"/>
        <end position="184"/>
    </location>
</feature>
<feature type="compositionally biased region" description="Polar residues" evidence="11">
    <location>
        <begin position="12"/>
        <end position="22"/>
    </location>
</feature>
<evidence type="ECO:0000256" key="2">
    <source>
        <dbReference type="ARBA" id="ARBA00008017"/>
    </source>
</evidence>
<dbReference type="InterPro" id="IPR011992">
    <property type="entry name" value="EF-hand-dom_pair"/>
</dbReference>
<dbReference type="Pfam" id="PF25886">
    <property type="entry name" value="Msy1"/>
    <property type="match status" value="1"/>
</dbReference>
<keyword evidence="8 12" id="KW-0472">Membrane</keyword>
<dbReference type="FunFam" id="1.10.238.10:FF:000345">
    <property type="entry name" value="Mechanosensitive ion channel protein"/>
    <property type="match status" value="1"/>
</dbReference>
<evidence type="ECO:0000256" key="5">
    <source>
        <dbReference type="ARBA" id="ARBA00022692"/>
    </source>
</evidence>
<evidence type="ECO:0000256" key="8">
    <source>
        <dbReference type="ARBA" id="ARBA00023136"/>
    </source>
</evidence>
<evidence type="ECO:0000256" key="3">
    <source>
        <dbReference type="ARBA" id="ARBA00022568"/>
    </source>
</evidence>
<dbReference type="AlphaFoldDB" id="A0A317T1H7"/>
<dbReference type="PANTHER" id="PTHR31323:SF15">
    <property type="entry name" value="MECHANOSENSITIVE ION CHANNEL PROTEIN MSY1"/>
    <property type="match status" value="1"/>
</dbReference>
<keyword evidence="15" id="KW-1185">Reference proteome</keyword>
<keyword evidence="6" id="KW-1278">Translocase</keyword>
<dbReference type="PROSITE" id="PS50222">
    <property type="entry name" value="EF_HAND_2"/>
    <property type="match status" value="1"/>
</dbReference>
<evidence type="ECO:0000256" key="12">
    <source>
        <dbReference type="SAM" id="Phobius"/>
    </source>
</evidence>
<sequence>MSTPVREAPQATYPSVQATASTPGCPPPPHVGDDSSDDDDGAFVSEKSPEPRKKTSNLSDGEEICPPPTRREENYRLEDDLELLRAERVVSVCSAHTGGLSRSKSGGRRSRPMTADPVDDFDISTNPVHDNGKGVWRPPKRPATKFGKVLKAIHGSSVLVRYFTYIIPLVLILLVPLLLGALMFREATVGDVYLMWFMVWLEAVWLSLWAGRILAKCVPFVMGIVSGAFTNNSRKWKDMGCMLEVPATLFFWWLAIYVSFLPTMTNHHNDGDKSTRYWESRANIVLLSLFIAMILNLCEKIIIQLIAISFHQRTYEDRIDLNKFQISSLAKLYAHSKGVAKERDLDEKRESGLTSGAKSPMVVLQHARAGAQSAITKVGDVMGKVAGDFTGKQISSSTAPQQVVLTLLYTTEGSQALARRLFRTLVREGTEVVYVEDLKHAFPSEEEAEAAFQMFDRDLNGDISCEEMEIACVEIGRERKAITASLKDLDSVVSKLDGVFTFLVAVAVILVFLSLISKSTAGVLTSASSSVLALSWLFSATAQEFLASIIFVFVKHPFDVGDRVDVYNTGAGTVDTFFVKEIALMYTEFKKLEGHVVQAPNSLLNTLFILNMRRSGALAEAIPIVCKFGTSLEQIEELRERLLTFVKSENREYQGKIITELSRDIPDMHSVKLNVVFFYKSNWQNELVRLQRRNKFMCALMVSVADVGIESPNMRWPGQRQTSPVFLQSVNADQIQQSVLDREGGPGGQSGDYRTFAPPAEPHGILRSESRASLGRSSSRNSGRKVDFSLGVKDMAPGDDSGDVFDDNHRNVPSIQLMRVLEEEEEQGQERRDELAKTTSRDGSIDRNPGIGGAVGRRRSGSGSVVSRRNRFFGGRSRSSIDLEGGEGPSSPVRLTSRNGSARDSIEMGRL</sequence>
<feature type="region of interest" description="Disordered" evidence="11">
    <location>
        <begin position="97"/>
        <end position="124"/>
    </location>
</feature>
<feature type="transmembrane region" description="Helical" evidence="12">
    <location>
        <begin position="241"/>
        <end position="260"/>
    </location>
</feature>
<evidence type="ECO:0000256" key="4">
    <source>
        <dbReference type="ARBA" id="ARBA00022673"/>
    </source>
</evidence>
<evidence type="ECO:0000259" key="13">
    <source>
        <dbReference type="PROSITE" id="PS50222"/>
    </source>
</evidence>
<evidence type="ECO:0000256" key="9">
    <source>
        <dbReference type="ARBA" id="ARBA00023303"/>
    </source>
</evidence>
<keyword evidence="4" id="KW-0107">Calcium channel</keyword>
<dbReference type="InterPro" id="IPR002048">
    <property type="entry name" value="EF_hand_dom"/>
</dbReference>
<comment type="caution">
    <text evidence="14">The sequence shown here is derived from an EMBL/GenBank/DDBJ whole genome shotgun (WGS) entry which is preliminary data.</text>
</comment>
<feature type="compositionally biased region" description="Low complexity" evidence="11">
    <location>
        <begin position="771"/>
        <end position="781"/>
    </location>
</feature>
<dbReference type="GO" id="GO:0016020">
    <property type="term" value="C:membrane"/>
    <property type="evidence" value="ECO:0007669"/>
    <property type="project" value="UniProtKB-SubCell"/>
</dbReference>
<keyword evidence="3" id="KW-0106">Calcium</keyword>
<dbReference type="GO" id="GO:0006874">
    <property type="term" value="P:intracellular calcium ion homeostasis"/>
    <property type="evidence" value="ECO:0007669"/>
    <property type="project" value="TreeGrafter"/>
</dbReference>
<dbReference type="GO" id="GO:0005509">
    <property type="term" value="F:calcium ion binding"/>
    <property type="evidence" value="ECO:0007669"/>
    <property type="project" value="InterPro"/>
</dbReference>
<protein>
    <recommendedName>
        <fullName evidence="13">EF-hand domain-containing protein</fullName>
    </recommendedName>
</protein>
<evidence type="ECO:0000313" key="14">
    <source>
        <dbReference type="EMBL" id="PWW79266.1"/>
    </source>
</evidence>
<dbReference type="Gene3D" id="2.30.30.60">
    <property type="match status" value="1"/>
</dbReference>
<dbReference type="OrthoDB" id="544685at2759"/>
<evidence type="ECO:0000256" key="10">
    <source>
        <dbReference type="ARBA" id="ARBA00036634"/>
    </source>
</evidence>
<accession>A0A317T1H7</accession>
<dbReference type="PANTHER" id="PTHR31323">
    <property type="entry name" value="MECHANOSENSITIVE ION CHANNEL PROTEIN MSY2"/>
    <property type="match status" value="1"/>
</dbReference>
<evidence type="ECO:0000256" key="6">
    <source>
        <dbReference type="ARBA" id="ARBA00022967"/>
    </source>
</evidence>
<comment type="subcellular location">
    <subcellularLocation>
        <location evidence="1">Membrane</location>
    </subcellularLocation>
</comment>
<feature type="domain" description="EF-hand" evidence="13">
    <location>
        <begin position="443"/>
        <end position="478"/>
    </location>
</feature>
<dbReference type="SUPFAM" id="SSF50182">
    <property type="entry name" value="Sm-like ribonucleoproteins"/>
    <property type="match status" value="1"/>
</dbReference>